<comment type="caution">
    <text evidence="2">The sequence shown here is derived from an EMBL/GenBank/DDBJ whole genome shotgun (WGS) entry which is preliminary data.</text>
</comment>
<feature type="compositionally biased region" description="Basic and acidic residues" evidence="1">
    <location>
        <begin position="75"/>
        <end position="86"/>
    </location>
</feature>
<dbReference type="PANTHER" id="PTHR36401">
    <property type="entry name" value="NADH DEHYDROGENASE [UBIQUINONE] 1 BETA SUBCOMPLEX SUBUNIT 8, MITOCHONDRIAL"/>
    <property type="match status" value="1"/>
</dbReference>
<protein>
    <submittedName>
        <fullName evidence="2">Uncharacterized protein</fullName>
    </submittedName>
</protein>
<dbReference type="AlphaFoldDB" id="A0AAV5LY53"/>
<feature type="region of interest" description="Disordered" evidence="1">
    <location>
        <begin position="75"/>
        <end position="120"/>
    </location>
</feature>
<name>A0AAV5LY53_9ROSI</name>
<proteinExistence type="predicted"/>
<organism evidence="2 3">
    <name type="scientific">Rubroshorea leprosula</name>
    <dbReference type="NCBI Taxonomy" id="152421"/>
    <lineage>
        <taxon>Eukaryota</taxon>
        <taxon>Viridiplantae</taxon>
        <taxon>Streptophyta</taxon>
        <taxon>Embryophyta</taxon>
        <taxon>Tracheophyta</taxon>
        <taxon>Spermatophyta</taxon>
        <taxon>Magnoliopsida</taxon>
        <taxon>eudicotyledons</taxon>
        <taxon>Gunneridae</taxon>
        <taxon>Pentapetalae</taxon>
        <taxon>rosids</taxon>
        <taxon>malvids</taxon>
        <taxon>Malvales</taxon>
        <taxon>Dipterocarpaceae</taxon>
        <taxon>Rubroshorea</taxon>
    </lineage>
</organism>
<sequence length="120" mass="13809">MAGRLSNVASRIMGGNGVVSYSVAYSLRLRSGMGLPVGKPIVVDEDLKFVDKNRDYADFVSRLDTESITKFGFERGRRREKRERERIRKRKKKDEQGKEEDEVGERKPRSGFAEVREKGR</sequence>
<feature type="compositionally biased region" description="Basic and acidic residues" evidence="1">
    <location>
        <begin position="104"/>
        <end position="120"/>
    </location>
</feature>
<keyword evidence="3" id="KW-1185">Reference proteome</keyword>
<dbReference type="PANTHER" id="PTHR36401:SF1">
    <property type="entry name" value="NADH DEHYDROGENASE [UBIQUINONE] 1 BETA SUBCOMPLEX SUBUNIT 8, MITOCHONDRIAL"/>
    <property type="match status" value="1"/>
</dbReference>
<accession>A0AAV5LY53</accession>
<evidence type="ECO:0000313" key="2">
    <source>
        <dbReference type="EMBL" id="GKV42400.1"/>
    </source>
</evidence>
<evidence type="ECO:0000313" key="3">
    <source>
        <dbReference type="Proteomes" id="UP001054252"/>
    </source>
</evidence>
<dbReference type="InterPro" id="IPR038863">
    <property type="entry name" value="Put_Complex_I_su8"/>
</dbReference>
<evidence type="ECO:0000256" key="1">
    <source>
        <dbReference type="SAM" id="MobiDB-lite"/>
    </source>
</evidence>
<dbReference type="EMBL" id="BPVZ01000158">
    <property type="protein sequence ID" value="GKV42400.1"/>
    <property type="molecule type" value="Genomic_DNA"/>
</dbReference>
<reference evidence="2 3" key="1">
    <citation type="journal article" date="2021" name="Commun. Biol.">
        <title>The genome of Shorea leprosula (Dipterocarpaceae) highlights the ecological relevance of drought in aseasonal tropical rainforests.</title>
        <authorList>
            <person name="Ng K.K.S."/>
            <person name="Kobayashi M.J."/>
            <person name="Fawcett J.A."/>
            <person name="Hatakeyama M."/>
            <person name="Paape T."/>
            <person name="Ng C.H."/>
            <person name="Ang C.C."/>
            <person name="Tnah L.H."/>
            <person name="Lee C.T."/>
            <person name="Nishiyama T."/>
            <person name="Sese J."/>
            <person name="O'Brien M.J."/>
            <person name="Copetti D."/>
            <person name="Mohd Noor M.I."/>
            <person name="Ong R.C."/>
            <person name="Putra M."/>
            <person name="Sireger I.Z."/>
            <person name="Indrioko S."/>
            <person name="Kosugi Y."/>
            <person name="Izuno A."/>
            <person name="Isagi Y."/>
            <person name="Lee S.L."/>
            <person name="Shimizu K.K."/>
        </authorList>
    </citation>
    <scope>NUCLEOTIDE SEQUENCE [LARGE SCALE GENOMIC DNA]</scope>
    <source>
        <strain evidence="2">214</strain>
    </source>
</reference>
<dbReference type="Proteomes" id="UP001054252">
    <property type="component" value="Unassembled WGS sequence"/>
</dbReference>
<gene>
    <name evidence="2" type="ORF">SLEP1_g49808</name>
</gene>